<keyword evidence="1" id="KW-0328">Glycosyltransferase</keyword>
<keyword evidence="2" id="KW-0808">Transferase</keyword>
<dbReference type="PANTHER" id="PTHR11927:SF9">
    <property type="entry name" value="L-FUCOSYLTRANSFERASE"/>
    <property type="match status" value="1"/>
</dbReference>
<organism evidence="3 4">
    <name type="scientific">Sporolactobacillus kofuensis</name>
    <dbReference type="NCBI Taxonomy" id="269672"/>
    <lineage>
        <taxon>Bacteria</taxon>
        <taxon>Bacillati</taxon>
        <taxon>Bacillota</taxon>
        <taxon>Bacilli</taxon>
        <taxon>Bacillales</taxon>
        <taxon>Sporolactobacillaceae</taxon>
        <taxon>Sporolactobacillus</taxon>
    </lineage>
</organism>
<dbReference type="Gene3D" id="3.40.50.11350">
    <property type="match status" value="1"/>
</dbReference>
<dbReference type="PANTHER" id="PTHR11927">
    <property type="entry name" value="GALACTOSIDE 2-L-FUCOSYLTRANSFERASE"/>
    <property type="match status" value="1"/>
</dbReference>
<reference evidence="4" key="1">
    <citation type="journal article" date="2019" name="Int. J. Syst. Evol. Microbiol.">
        <title>The Global Catalogue of Microorganisms (GCM) 10K type strain sequencing project: providing services to taxonomists for standard genome sequencing and annotation.</title>
        <authorList>
            <consortium name="The Broad Institute Genomics Platform"/>
            <consortium name="The Broad Institute Genome Sequencing Center for Infectious Disease"/>
            <person name="Wu L."/>
            <person name="Ma J."/>
        </authorList>
    </citation>
    <scope>NUCLEOTIDE SEQUENCE [LARGE SCALE GENOMIC DNA]</scope>
    <source>
        <strain evidence="4">CCUG 42001</strain>
    </source>
</reference>
<evidence type="ECO:0000313" key="4">
    <source>
        <dbReference type="Proteomes" id="UP001596267"/>
    </source>
</evidence>
<evidence type="ECO:0000256" key="2">
    <source>
        <dbReference type="ARBA" id="ARBA00022679"/>
    </source>
</evidence>
<accession>A0ABW1WHL1</accession>
<comment type="caution">
    <text evidence="3">The sequence shown here is derived from an EMBL/GenBank/DDBJ whole genome shotgun (WGS) entry which is preliminary data.</text>
</comment>
<sequence length="360" mass="41827">MIVVNVNSGLGNQMYHYAIYLELKRNNPNQECYIDNSIFEITGKTQKYALESVFSLSLPNIKNLVRADDYKAYIEEAKPIANQLPNNWLSKSAVMTRKIFLGMLSNYGIVHWNEITDLVSPNKRNIKQQVLLKIKATPIIADLFYKIKKQEKGYNLRLFYQSISSMYNVKNYKLADNNYLNYILTPKIQNTYYLGNFESGTTFFKNVEEQVRKDFVFPELDKVNSKLAQIIQNCESVSIHVRKGDHPATLVQGKDIMYFYKAVNFMKKVCMKPQFFVFSDDINWCRKNMEKLGLYNSDKVVFVDGNTGINSYKDMQLMSLCKHNIISRSTFSWWASYLNNNPNKVVCAPKGYWAESTLQV</sequence>
<dbReference type="InterPro" id="IPR002516">
    <property type="entry name" value="Glyco_trans_11"/>
</dbReference>
<dbReference type="Pfam" id="PF01531">
    <property type="entry name" value="Glyco_transf_11"/>
    <property type="match status" value="1"/>
</dbReference>
<proteinExistence type="predicted"/>
<gene>
    <name evidence="3" type="ORF">ACFP7A_13985</name>
</gene>
<evidence type="ECO:0000256" key="1">
    <source>
        <dbReference type="ARBA" id="ARBA00022676"/>
    </source>
</evidence>
<dbReference type="Proteomes" id="UP001596267">
    <property type="component" value="Unassembled WGS sequence"/>
</dbReference>
<dbReference type="RefSeq" id="WP_253077398.1">
    <property type="nucleotide sequence ID" value="NZ_JAMXWN010000021.1"/>
</dbReference>
<evidence type="ECO:0000313" key="3">
    <source>
        <dbReference type="EMBL" id="MFC6387688.1"/>
    </source>
</evidence>
<dbReference type="CDD" id="cd11301">
    <property type="entry name" value="Fut1_Fut2_like"/>
    <property type="match status" value="1"/>
</dbReference>
<protein>
    <submittedName>
        <fullName evidence="3">Alpha-1,2-fucosyltransferase</fullName>
    </submittedName>
</protein>
<name>A0ABW1WHL1_9BACL</name>
<dbReference type="EMBL" id="JBHSTQ010000024">
    <property type="protein sequence ID" value="MFC6387688.1"/>
    <property type="molecule type" value="Genomic_DNA"/>
</dbReference>
<keyword evidence="4" id="KW-1185">Reference proteome</keyword>